<comment type="caution">
    <text evidence="2">The sequence shown here is derived from an EMBL/GenBank/DDBJ whole genome shotgun (WGS) entry which is preliminary data.</text>
</comment>
<feature type="region of interest" description="Disordered" evidence="1">
    <location>
        <begin position="17"/>
        <end position="76"/>
    </location>
</feature>
<dbReference type="AlphaFoldDB" id="A0A1G4B2Z9"/>
<evidence type="ECO:0000313" key="2">
    <source>
        <dbReference type="EMBL" id="OHE95713.1"/>
    </source>
</evidence>
<accession>A0A1G4B2Z9</accession>
<feature type="compositionally biased region" description="Basic residues" evidence="1">
    <location>
        <begin position="38"/>
        <end position="54"/>
    </location>
</feature>
<evidence type="ECO:0000256" key="1">
    <source>
        <dbReference type="SAM" id="MobiDB-lite"/>
    </source>
</evidence>
<dbReference type="GeneID" id="34562137"/>
<gene>
    <name evidence="2" type="ORF">CORC01_08997</name>
</gene>
<organism evidence="2 3">
    <name type="scientific">Colletotrichum orchidophilum</name>
    <dbReference type="NCBI Taxonomy" id="1209926"/>
    <lineage>
        <taxon>Eukaryota</taxon>
        <taxon>Fungi</taxon>
        <taxon>Dikarya</taxon>
        <taxon>Ascomycota</taxon>
        <taxon>Pezizomycotina</taxon>
        <taxon>Sordariomycetes</taxon>
        <taxon>Hypocreomycetidae</taxon>
        <taxon>Glomerellales</taxon>
        <taxon>Glomerellaceae</taxon>
        <taxon>Colletotrichum</taxon>
    </lineage>
</organism>
<feature type="compositionally biased region" description="Basic and acidic residues" evidence="1">
    <location>
        <begin position="55"/>
        <end position="66"/>
    </location>
</feature>
<dbReference type="RefSeq" id="XP_022472874.1">
    <property type="nucleotide sequence ID" value="XM_022620627.1"/>
</dbReference>
<dbReference type="Proteomes" id="UP000176998">
    <property type="component" value="Unassembled WGS sequence"/>
</dbReference>
<evidence type="ECO:0000313" key="3">
    <source>
        <dbReference type="Proteomes" id="UP000176998"/>
    </source>
</evidence>
<proteinExistence type="predicted"/>
<sequence length="106" mass="12121">MNPDWYRCTGTSIPLKSQRHAMSDDPQSILEPFSSRHRDSRRASARALRHHRARLRGDITGQEHRPNPQFSVEPVGQGPPTDACFWGHGWLSTLGARLLRLCLPRR</sequence>
<protein>
    <submittedName>
        <fullName evidence="2">Uncharacterized protein</fullName>
    </submittedName>
</protein>
<reference evidence="2 3" key="1">
    <citation type="submission" date="2016-09" db="EMBL/GenBank/DDBJ databases">
        <authorList>
            <person name="Capua I."/>
            <person name="De Benedictis P."/>
            <person name="Joannis T."/>
            <person name="Lombin L.H."/>
            <person name="Cattoli G."/>
        </authorList>
    </citation>
    <scope>NUCLEOTIDE SEQUENCE [LARGE SCALE GENOMIC DNA]</scope>
    <source>
        <strain evidence="2 3">IMI 309357</strain>
    </source>
</reference>
<name>A0A1G4B2Z9_9PEZI</name>
<keyword evidence="3" id="KW-1185">Reference proteome</keyword>
<dbReference type="EMBL" id="MJBS01000079">
    <property type="protein sequence ID" value="OHE95713.1"/>
    <property type="molecule type" value="Genomic_DNA"/>
</dbReference>